<feature type="region of interest" description="Disordered" evidence="1">
    <location>
        <begin position="599"/>
        <end position="628"/>
    </location>
</feature>
<feature type="region of interest" description="Disordered" evidence="1">
    <location>
        <begin position="643"/>
        <end position="698"/>
    </location>
</feature>
<proteinExistence type="predicted"/>
<dbReference type="AlphaFoldDB" id="A0A6G1GSQ9"/>
<feature type="compositionally biased region" description="Basic and acidic residues" evidence="1">
    <location>
        <begin position="609"/>
        <end position="621"/>
    </location>
</feature>
<feature type="compositionally biased region" description="Low complexity" evidence="1">
    <location>
        <begin position="984"/>
        <end position="1006"/>
    </location>
</feature>
<feature type="region of interest" description="Disordered" evidence="1">
    <location>
        <begin position="13"/>
        <end position="158"/>
    </location>
</feature>
<feature type="compositionally biased region" description="Basic and acidic residues" evidence="1">
    <location>
        <begin position="77"/>
        <end position="86"/>
    </location>
</feature>
<feature type="region of interest" description="Disordered" evidence="1">
    <location>
        <begin position="498"/>
        <end position="526"/>
    </location>
</feature>
<dbReference type="OrthoDB" id="10251048at2759"/>
<feature type="compositionally biased region" description="Polar residues" evidence="1">
    <location>
        <begin position="678"/>
        <end position="688"/>
    </location>
</feature>
<feature type="compositionally biased region" description="Gly residues" evidence="1">
    <location>
        <begin position="1007"/>
        <end position="1020"/>
    </location>
</feature>
<feature type="compositionally biased region" description="Basic and acidic residues" evidence="1">
    <location>
        <begin position="660"/>
        <end position="671"/>
    </location>
</feature>
<feature type="compositionally biased region" description="Polar residues" evidence="1">
    <location>
        <begin position="499"/>
        <end position="516"/>
    </location>
</feature>
<organism evidence="2 3">
    <name type="scientific">Aulographum hederae CBS 113979</name>
    <dbReference type="NCBI Taxonomy" id="1176131"/>
    <lineage>
        <taxon>Eukaryota</taxon>
        <taxon>Fungi</taxon>
        <taxon>Dikarya</taxon>
        <taxon>Ascomycota</taxon>
        <taxon>Pezizomycotina</taxon>
        <taxon>Dothideomycetes</taxon>
        <taxon>Pleosporomycetidae</taxon>
        <taxon>Aulographales</taxon>
        <taxon>Aulographaceae</taxon>
    </lineage>
</organism>
<dbReference type="Proteomes" id="UP000800041">
    <property type="component" value="Unassembled WGS sequence"/>
</dbReference>
<feature type="compositionally biased region" description="Gly residues" evidence="1">
    <location>
        <begin position="930"/>
        <end position="961"/>
    </location>
</feature>
<evidence type="ECO:0000256" key="1">
    <source>
        <dbReference type="SAM" id="MobiDB-lite"/>
    </source>
</evidence>
<evidence type="ECO:0000313" key="3">
    <source>
        <dbReference type="Proteomes" id="UP000800041"/>
    </source>
</evidence>
<name>A0A6G1GSQ9_9PEZI</name>
<feature type="region of interest" description="Disordered" evidence="1">
    <location>
        <begin position="913"/>
        <end position="1031"/>
    </location>
</feature>
<protein>
    <submittedName>
        <fullName evidence="2">Uncharacterized protein</fullName>
    </submittedName>
</protein>
<evidence type="ECO:0000313" key="2">
    <source>
        <dbReference type="EMBL" id="KAF1983820.1"/>
    </source>
</evidence>
<feature type="compositionally biased region" description="Low complexity" evidence="1">
    <location>
        <begin position="137"/>
        <end position="151"/>
    </location>
</feature>
<feature type="region of interest" description="Disordered" evidence="1">
    <location>
        <begin position="178"/>
        <end position="241"/>
    </location>
</feature>
<feature type="compositionally biased region" description="Polar residues" evidence="1">
    <location>
        <begin position="89"/>
        <end position="117"/>
    </location>
</feature>
<feature type="compositionally biased region" description="Polar residues" evidence="1">
    <location>
        <begin position="599"/>
        <end position="608"/>
    </location>
</feature>
<reference evidence="2" key="1">
    <citation type="journal article" date="2020" name="Stud. Mycol.">
        <title>101 Dothideomycetes genomes: a test case for predicting lifestyles and emergence of pathogens.</title>
        <authorList>
            <person name="Haridas S."/>
            <person name="Albert R."/>
            <person name="Binder M."/>
            <person name="Bloem J."/>
            <person name="Labutti K."/>
            <person name="Salamov A."/>
            <person name="Andreopoulos B."/>
            <person name="Baker S."/>
            <person name="Barry K."/>
            <person name="Bills G."/>
            <person name="Bluhm B."/>
            <person name="Cannon C."/>
            <person name="Castanera R."/>
            <person name="Culley D."/>
            <person name="Daum C."/>
            <person name="Ezra D."/>
            <person name="Gonzalez J."/>
            <person name="Henrissat B."/>
            <person name="Kuo A."/>
            <person name="Liang C."/>
            <person name="Lipzen A."/>
            <person name="Lutzoni F."/>
            <person name="Magnuson J."/>
            <person name="Mondo S."/>
            <person name="Nolan M."/>
            <person name="Ohm R."/>
            <person name="Pangilinan J."/>
            <person name="Park H.-J."/>
            <person name="Ramirez L."/>
            <person name="Alfaro M."/>
            <person name="Sun H."/>
            <person name="Tritt A."/>
            <person name="Yoshinaga Y."/>
            <person name="Zwiers L.-H."/>
            <person name="Turgeon B."/>
            <person name="Goodwin S."/>
            <person name="Spatafora J."/>
            <person name="Crous P."/>
            <person name="Grigoriev I."/>
        </authorList>
    </citation>
    <scope>NUCLEOTIDE SEQUENCE</scope>
    <source>
        <strain evidence="2">CBS 113979</strain>
    </source>
</reference>
<keyword evidence="3" id="KW-1185">Reference proteome</keyword>
<gene>
    <name evidence="2" type="ORF">K402DRAFT_156668</name>
</gene>
<sequence length="1060" mass="115494">MNHLSAYFRPLFGSTDLVSPRSGRRSANPAGATHPSRLPVGTPANDNPSAPFSHIRIVQRPSEAQDEPLARNRSRRGGREYLHEPDLPTFTTPSHQALSDTITRPETSNNNRSSPSRALTFADMARAPPQAHRDISSDMAAPAASTSASSSNVVRLKPRSRAANWQKVDLGELLGPQEWESDDASHDTSIKSQPANAYHARSRAPSRADVASSHNQQQQQHQQDLHNTHIRQPQPHPAPNMEKLNALATHLHHTIEVFGERLPDPDFLLHNKGSQDGKLQFVEHPNGDIAAHQWNHRAQRWANIGQYSYSRKKVEGSLASERLRGQTVGRIEPQNTVEYFFKISKQREAAYLNPGQDMRQGSSGTGFASMPMQRPSLSTYASMSSAGPMPQDNINAQAEARAALNALSIGDLRGGGQVRGLAKRLTPETRMPTASPSHPDDPFVSPHHSPHLSRQMHVLPFGGLATRAGAENFEQHGINRSVDFGLRYSPAPPGYARSKYTSDSGLSGATRLTSDNFPHPRQDPSALSNLREVDAGEEAATANARANQTIAPAQPLVAIQNQNITARQSISNNDRDAMLSYLNRTGHAAPTFQSQNMQRSNMANTVESSRPDEYARPHIRSENSGPVRTVLHDPLQAKTLALPARHLQAKPSSSATYGPREMRNDTFKPAEEQPFAGHSTQDDLSVSQPEEGWRQRPAAIYDNCRTGHLSDKELDEYWTARRWIPNAPHLQEPIAIPQGVTPNISTRFLTHEYADELDNWWQSGTQTERQDDFYKTLLNAPTPPGLPSYARDPRNPREVNHTMSRLLIPLYENLEAYVRAGPGGYYQRRKEEFEAAVARNPYSNGLFNMAPEEAMPGLPPGSFNYLNPFTKPPEWMIDKSATGNQSFFGEDFGRAPKRVGRDPRFRDEKWDRYFSSSPAAGPSTRYAPTPGGGSGFGGAGGVGVVGGGSSSGHGTRRGSGSGVMYAPPSAPPSRGLAGLGGDSWSGAEVSESSSATAARMRGSISSAGGGGGVSLAGTGMGMESSPAPRNSYESIVAAREERMRNTRMGRTSHGGGPFRG</sequence>
<dbReference type="EMBL" id="ML977172">
    <property type="protein sequence ID" value="KAF1983820.1"/>
    <property type="molecule type" value="Genomic_DNA"/>
</dbReference>
<feature type="region of interest" description="Disordered" evidence="1">
    <location>
        <begin position="426"/>
        <end position="451"/>
    </location>
</feature>
<accession>A0A6G1GSQ9</accession>